<dbReference type="GeneID" id="30031317"/>
<evidence type="ECO:0000256" key="3">
    <source>
        <dbReference type="ARBA" id="ARBA00022777"/>
    </source>
</evidence>
<evidence type="ECO:0000313" key="7">
    <source>
        <dbReference type="Proteomes" id="UP000092555"/>
    </source>
</evidence>
<dbReference type="Pfam" id="PF03770">
    <property type="entry name" value="IPK"/>
    <property type="match status" value="1"/>
</dbReference>
<dbReference type="PANTHER" id="PTHR12400">
    <property type="entry name" value="INOSITOL POLYPHOSPHATE KINASE"/>
    <property type="match status" value="1"/>
</dbReference>
<dbReference type="EMBL" id="LXTC01000001">
    <property type="protein sequence ID" value="OBA23454.1"/>
    <property type="molecule type" value="Genomic_DNA"/>
</dbReference>
<comment type="caution">
    <text evidence="6">The sequence shown here is derived from an EMBL/GenBank/DDBJ whole genome shotgun (WGS) entry which is preliminary data.</text>
</comment>
<protein>
    <recommendedName>
        <fullName evidence="4">Kinase</fullName>
        <ecNumber evidence="4">2.7.-.-</ecNumber>
    </recommendedName>
</protein>
<dbReference type="GO" id="GO:0000824">
    <property type="term" value="F:inositol-1,4,5,6-tetrakisphosphate 3-kinase activity"/>
    <property type="evidence" value="ECO:0007669"/>
    <property type="project" value="TreeGrafter"/>
</dbReference>
<evidence type="ECO:0000313" key="6">
    <source>
        <dbReference type="EMBL" id="OBA23454.1"/>
    </source>
</evidence>
<dbReference type="EC" id="2.7.-.-" evidence="4"/>
<dbReference type="Gene3D" id="3.30.470.160">
    <property type="entry name" value="Inositol polyphosphate kinase"/>
    <property type="match status" value="1"/>
</dbReference>
<reference evidence="6 7" key="1">
    <citation type="submission" date="2016-05" db="EMBL/GenBank/DDBJ databases">
        <title>Comparative genomics of biotechnologically important yeasts.</title>
        <authorList>
            <consortium name="DOE Joint Genome Institute"/>
            <person name="Riley R."/>
            <person name="Haridas S."/>
            <person name="Wolfe K.H."/>
            <person name="Lopes M.R."/>
            <person name="Hittinger C.T."/>
            <person name="Goker M."/>
            <person name="Salamov A."/>
            <person name="Wisecaver J."/>
            <person name="Long T.M."/>
            <person name="Aerts A.L."/>
            <person name="Barry K."/>
            <person name="Choi C."/>
            <person name="Clum A."/>
            <person name="Coughlan A.Y."/>
            <person name="Deshpande S."/>
            <person name="Douglass A.P."/>
            <person name="Hanson S.J."/>
            <person name="Klenk H.-P."/>
            <person name="LaButti K."/>
            <person name="Lapidus A."/>
            <person name="Lindquist E."/>
            <person name="Lipzen A."/>
            <person name="Meier-kolthoff J.P."/>
            <person name="Ohm R.A."/>
            <person name="Otillar R.P."/>
            <person name="Pangilinan J."/>
            <person name="Peng Y."/>
            <person name="Rokas A."/>
            <person name="Rosa C.A."/>
            <person name="Scheuner C."/>
            <person name="Sibirny A.A."/>
            <person name="Slot J.C."/>
            <person name="Stielow J.B."/>
            <person name="Sun H."/>
            <person name="Kurtzman C.P."/>
            <person name="Blackwell M."/>
            <person name="Grigoriev I.V."/>
            <person name="Jeffries T.W."/>
        </authorList>
    </citation>
    <scope>NUCLEOTIDE SEQUENCE [LARGE SCALE GENOMIC DNA]</scope>
    <source>
        <strain evidence="6 7">NRRL YB-4993</strain>
    </source>
</reference>
<dbReference type="Proteomes" id="UP000092555">
    <property type="component" value="Unassembled WGS sequence"/>
</dbReference>
<dbReference type="GO" id="GO:0032958">
    <property type="term" value="P:inositol phosphate biosynthetic process"/>
    <property type="evidence" value="ECO:0007669"/>
    <property type="project" value="InterPro"/>
</dbReference>
<evidence type="ECO:0000256" key="5">
    <source>
        <dbReference type="SAM" id="MobiDB-lite"/>
    </source>
</evidence>
<dbReference type="GO" id="GO:0005737">
    <property type="term" value="C:cytoplasm"/>
    <property type="evidence" value="ECO:0007669"/>
    <property type="project" value="TreeGrafter"/>
</dbReference>
<dbReference type="GO" id="GO:0005634">
    <property type="term" value="C:nucleus"/>
    <property type="evidence" value="ECO:0007669"/>
    <property type="project" value="TreeGrafter"/>
</dbReference>
<evidence type="ECO:0000256" key="1">
    <source>
        <dbReference type="ARBA" id="ARBA00007374"/>
    </source>
</evidence>
<feature type="region of interest" description="Disordered" evidence="5">
    <location>
        <begin position="114"/>
        <end position="143"/>
    </location>
</feature>
<evidence type="ECO:0000256" key="2">
    <source>
        <dbReference type="ARBA" id="ARBA00022679"/>
    </source>
</evidence>
<dbReference type="AlphaFoldDB" id="A0A1A0HGZ9"/>
<organism evidence="6 7">
    <name type="scientific">Metschnikowia bicuspidata var. bicuspidata NRRL YB-4993</name>
    <dbReference type="NCBI Taxonomy" id="869754"/>
    <lineage>
        <taxon>Eukaryota</taxon>
        <taxon>Fungi</taxon>
        <taxon>Dikarya</taxon>
        <taxon>Ascomycota</taxon>
        <taxon>Saccharomycotina</taxon>
        <taxon>Pichiomycetes</taxon>
        <taxon>Metschnikowiaceae</taxon>
        <taxon>Metschnikowia</taxon>
    </lineage>
</organism>
<proteinExistence type="inferred from homology"/>
<keyword evidence="3 4" id="KW-0418">Kinase</keyword>
<feature type="compositionally biased region" description="Acidic residues" evidence="5">
    <location>
        <begin position="631"/>
        <end position="640"/>
    </location>
</feature>
<comment type="similarity">
    <text evidence="1 4">Belongs to the inositol phosphokinase (IPK) family.</text>
</comment>
<dbReference type="GO" id="GO:0046854">
    <property type="term" value="P:phosphatidylinositol phosphate biosynthetic process"/>
    <property type="evidence" value="ECO:0007669"/>
    <property type="project" value="TreeGrafter"/>
</dbReference>
<name>A0A1A0HGZ9_9ASCO</name>
<accession>A0A1A0HGZ9</accession>
<dbReference type="RefSeq" id="XP_018713935.1">
    <property type="nucleotide sequence ID" value="XM_018858341.1"/>
</dbReference>
<dbReference type="OrthoDB" id="2573163at2759"/>
<feature type="region of interest" description="Disordered" evidence="5">
    <location>
        <begin position="29"/>
        <end position="48"/>
    </location>
</feature>
<keyword evidence="2 4" id="KW-0808">Transferase</keyword>
<gene>
    <name evidence="6" type="ORF">METBIDRAFT_64177</name>
</gene>
<dbReference type="PANTHER" id="PTHR12400:SF21">
    <property type="entry name" value="KINASE"/>
    <property type="match status" value="1"/>
</dbReference>
<feature type="compositionally biased region" description="Acidic residues" evidence="5">
    <location>
        <begin position="614"/>
        <end position="624"/>
    </location>
</feature>
<dbReference type="SUPFAM" id="SSF56104">
    <property type="entry name" value="SAICAR synthase-like"/>
    <property type="match status" value="1"/>
</dbReference>
<dbReference type="STRING" id="869754.A0A1A0HGZ9"/>
<evidence type="ECO:0000256" key="4">
    <source>
        <dbReference type="RuleBase" id="RU363090"/>
    </source>
</evidence>
<feature type="region of interest" description="Disordered" evidence="5">
    <location>
        <begin position="614"/>
        <end position="640"/>
    </location>
</feature>
<dbReference type="InterPro" id="IPR038286">
    <property type="entry name" value="IPK_sf"/>
</dbReference>
<dbReference type="InterPro" id="IPR005522">
    <property type="entry name" value="IPK"/>
</dbReference>
<keyword evidence="7" id="KW-1185">Reference proteome</keyword>
<sequence length="640" mass="72353">MAIPSETPLIDNGAPAVTGRKAARSLKLFRGDGNTSSNKSAKNLGPGPELLQPMLEPVSSATYFPHTPMNDNLDLQAEAHLPQNDDSEVDHLQHLMADLEFDRGSHGELTKIKKHSRDEVELQLRSKSTAEKETKDRHQKTDKEDAISVNEIYPLSVELRPFKNKVGGHTAIFRFSEKAVCKALMNRENLFYEAVEHKHLGLWRFMPKYIGVLNVRYSSIVREEESAPQSANISLPEENHESSLLHKRGISFHDNTKQTSRSFSRDDLPPEVSLDDNRHMIPDLLWKQFSSSAPSSSSIDDFVHSPELCPTNSSDLNDAQNFSIGSTSVNRDLQAQVIQEVFVPQSRRSEEVFHMDDDDQVHVDKLINPVLRKHTRFERFILLEDLTADMQKPCALDLKMGTRQYGVEASDSKQMSQRKKCASTTSRQLGVRVCGLQVWNKATQSYYMKDKYFGRKLKRGMPFAKILAKFLFDGISTLSIVKKIPLIIKQLEELYLSFEDLKGYRMYGSSVLLMYDGAAPLLTEGINVHIIDFAQSVIGDDASTYRVPPAHPSLPDMGYLRGLKSLIYYYKQIFKIVSGVSYDSTVCTHAFEEVLGNSPDKDSFWQRLFADDDTEGLGDQETDPFDIPYPVEDDEEGISE</sequence>
<dbReference type="GO" id="GO:0008440">
    <property type="term" value="F:inositol-1,4,5-trisphosphate 3-kinase activity"/>
    <property type="evidence" value="ECO:0007669"/>
    <property type="project" value="TreeGrafter"/>
</dbReference>